<dbReference type="EMBL" id="JACWUS010000003">
    <property type="protein sequence ID" value="MBD2829655.1"/>
    <property type="molecule type" value="Genomic_DNA"/>
</dbReference>
<name>A0A927GNP2_STRGL</name>
<accession>A0A927GNP2</accession>
<gene>
    <name evidence="1" type="ORF">ID875_19005</name>
</gene>
<sequence length="88" mass="9602">MMDIEDAAVLAQSFLDQQVSHEGMTFALVEGERAQVGSDFYFDCQSAAYLRDGDPRDMAVGTGYLRVDGKTGECRLLGAVESAELDLF</sequence>
<proteinExistence type="predicted"/>
<organism evidence="1">
    <name type="scientific">Streptomyces globisporus</name>
    <dbReference type="NCBI Taxonomy" id="1908"/>
    <lineage>
        <taxon>Bacteria</taxon>
        <taxon>Bacillati</taxon>
        <taxon>Actinomycetota</taxon>
        <taxon>Actinomycetes</taxon>
        <taxon>Kitasatosporales</taxon>
        <taxon>Streptomycetaceae</taxon>
        <taxon>Streptomyces</taxon>
    </lineage>
</organism>
<dbReference type="AlphaFoldDB" id="A0A927GNP2"/>
<evidence type="ECO:0000313" key="1">
    <source>
        <dbReference type="EMBL" id="MBD2829655.1"/>
    </source>
</evidence>
<protein>
    <recommendedName>
        <fullName evidence="2">Immunity protein 35 domain-containing protein</fullName>
    </recommendedName>
</protein>
<comment type="caution">
    <text evidence="1">The sequence shown here is derived from an EMBL/GenBank/DDBJ whole genome shotgun (WGS) entry which is preliminary data.</text>
</comment>
<evidence type="ECO:0008006" key="2">
    <source>
        <dbReference type="Google" id="ProtNLM"/>
    </source>
</evidence>
<reference evidence="1" key="1">
    <citation type="journal article" date="2020" name="PLoS ONE">
        <title>Isolation and characterization of Streptomyces bacteriophages and Streptomyces strains encoding biosynthetic arsenals: Streptomyces strains and phages for antibiotic discovery.</title>
        <authorList>
            <person name="Montano E.T."/>
            <person name="Nideffer J.F."/>
            <person name="Brumage L."/>
            <person name="Erb M."/>
            <person name="Derman A.I."/>
            <person name="Davis J.P."/>
            <person name="Estrada E."/>
            <person name="Fu S."/>
            <person name="Le D."/>
            <person name="Vuppala A."/>
            <person name="Tran C."/>
            <person name="Luterstein E."/>
            <person name="Lakkaraju S."/>
            <person name="Panchagnula S."/>
            <person name="Ren C."/>
            <person name="Doan J."/>
            <person name="Tran S."/>
            <person name="Soriano J."/>
            <person name="Fujita Y."/>
            <person name="Gutala P."/>
            <person name="Fujii Q."/>
            <person name="Lee M."/>
            <person name="Bui A."/>
            <person name="Villarreal C."/>
            <person name="Shing S.R."/>
            <person name="Kim S."/>
            <person name="Freeman D."/>
            <person name="Racha V."/>
            <person name="Ho A."/>
            <person name="Kumar P."/>
            <person name="Falah K."/>
            <person name="Dawson T."/>
            <person name="Enustun E."/>
            <person name="Prichard A."/>
            <person name="Gomez A."/>
            <person name="Khanna K."/>
            <person name="Trigg S."/>
            <person name="Fernandez L."/>
            <person name="Pogliano K."/>
            <person name="Pogliano J."/>
        </authorList>
    </citation>
    <scope>NUCLEOTIDE SEQUENCE</scope>
    <source>
        <strain evidence="1">QF2</strain>
    </source>
</reference>